<dbReference type="Proteomes" id="UP001269144">
    <property type="component" value="Unassembled WGS sequence"/>
</dbReference>
<accession>A0ABU2HQU8</accession>
<dbReference type="Gene3D" id="2.40.50.100">
    <property type="match status" value="1"/>
</dbReference>
<dbReference type="Gene3D" id="2.40.30.170">
    <property type="match status" value="1"/>
</dbReference>
<evidence type="ECO:0000256" key="1">
    <source>
        <dbReference type="ARBA" id="ARBA00009477"/>
    </source>
</evidence>
<proteinExistence type="inferred from homology"/>
<name>A0ABU2HQU8_9RHOB</name>
<evidence type="ECO:0000313" key="3">
    <source>
        <dbReference type="Proteomes" id="UP001269144"/>
    </source>
</evidence>
<organism evidence="2 3">
    <name type="scientific">Paracoccus aurantius</name>
    <dbReference type="NCBI Taxonomy" id="3073814"/>
    <lineage>
        <taxon>Bacteria</taxon>
        <taxon>Pseudomonadati</taxon>
        <taxon>Pseudomonadota</taxon>
        <taxon>Alphaproteobacteria</taxon>
        <taxon>Rhodobacterales</taxon>
        <taxon>Paracoccaceae</taxon>
        <taxon>Paracoccus</taxon>
    </lineage>
</organism>
<dbReference type="InterPro" id="IPR006143">
    <property type="entry name" value="RND_pump_MFP"/>
</dbReference>
<dbReference type="PANTHER" id="PTHR30469:SF38">
    <property type="entry name" value="HLYD FAMILY SECRETION PROTEIN"/>
    <property type="match status" value="1"/>
</dbReference>
<dbReference type="RefSeq" id="WP_311159128.1">
    <property type="nucleotide sequence ID" value="NZ_JAVQLW010000001.1"/>
</dbReference>
<keyword evidence="3" id="KW-1185">Reference proteome</keyword>
<comment type="similarity">
    <text evidence="1">Belongs to the membrane fusion protein (MFP) (TC 8.A.1) family.</text>
</comment>
<dbReference type="Gene3D" id="1.10.287.470">
    <property type="entry name" value="Helix hairpin bin"/>
    <property type="match status" value="1"/>
</dbReference>
<comment type="caution">
    <text evidence="2">The sequence shown here is derived from an EMBL/GenBank/DDBJ whole genome shotgun (WGS) entry which is preliminary data.</text>
</comment>
<dbReference type="PANTHER" id="PTHR30469">
    <property type="entry name" value="MULTIDRUG RESISTANCE PROTEIN MDTA"/>
    <property type="match status" value="1"/>
</dbReference>
<sequence length="365" mass="38361">MRFLAQGITKSGGRCALTGSLVAMVLASPGAAEEPLRVELFTVQEVPLIFDAALSGTIHPTDSIDIGFRQGGRVIEVQVNEGDAVKRNEPLARTDPLQQEQSLHVAEAALASAVASQEQSRQAQERARAMLERGVGTRAELDLANQALSSADRSLAQAHSSRDQAQRALDDTVIRAPADAIVTARNAEPGQIVGAAQPVITLASSSGREVVFQTPNSPMLDAALGAKVRLSGIDFPDMRLEAQVTEIAPLVSPGTGSVTVRAKIVDPPPGYELLGAAFRGAVHFPVGKGISVPWTALTSLGSRPAVWVVDGQSRVELAEVTIQRFAEGEVIIGTGLTPGQLVVGAGSQLLFPGRKVIADRIEEQE</sequence>
<reference evidence="3" key="1">
    <citation type="submission" date="2023-07" db="EMBL/GenBank/DDBJ databases">
        <title>Paracoccus sp. MBLB3053 whole genome sequence.</title>
        <authorList>
            <person name="Hwang C.Y."/>
            <person name="Cho E.-S."/>
            <person name="Seo M.-J."/>
        </authorList>
    </citation>
    <scope>NUCLEOTIDE SEQUENCE [LARGE SCALE GENOMIC DNA]</scope>
    <source>
        <strain evidence="3">MBLB3053</strain>
    </source>
</reference>
<dbReference type="NCBIfam" id="TIGR01730">
    <property type="entry name" value="RND_mfp"/>
    <property type="match status" value="1"/>
</dbReference>
<gene>
    <name evidence="2" type="ORF">RGQ15_05000</name>
</gene>
<dbReference type="EMBL" id="JAVQLW010000001">
    <property type="protein sequence ID" value="MDS9466935.1"/>
    <property type="molecule type" value="Genomic_DNA"/>
</dbReference>
<dbReference type="SUPFAM" id="SSF111369">
    <property type="entry name" value="HlyD-like secretion proteins"/>
    <property type="match status" value="1"/>
</dbReference>
<protein>
    <submittedName>
        <fullName evidence="2">Efflux RND transporter periplasmic adaptor subunit</fullName>
    </submittedName>
</protein>
<dbReference type="Gene3D" id="2.40.420.20">
    <property type="match status" value="1"/>
</dbReference>
<evidence type="ECO:0000313" key="2">
    <source>
        <dbReference type="EMBL" id="MDS9466935.1"/>
    </source>
</evidence>